<comment type="function">
    <text evidence="14">Removal of H(2)O(2), oxidation of toxic reductants, biosynthesis and degradation of lignin, suberization, auxin catabolism, response to environmental stresses such as wounding, pathogen attack and oxidative stress.</text>
</comment>
<comment type="cofactor">
    <cofactor evidence="11 14">
        <name>Ca(2+)</name>
        <dbReference type="ChEBI" id="CHEBI:29108"/>
    </cofactor>
    <text evidence="11 14">Binds 2 calcium ions per subunit.</text>
</comment>
<comment type="similarity">
    <text evidence="2">Belongs to the peroxidase family. Ascorbate peroxidase subfamily.</text>
</comment>
<comment type="subcellular location">
    <subcellularLocation>
        <location evidence="14">Secreted</location>
    </subcellularLocation>
</comment>
<evidence type="ECO:0000256" key="4">
    <source>
        <dbReference type="ARBA" id="ARBA00022617"/>
    </source>
</evidence>
<keyword evidence="17" id="KW-1185">Reference proteome</keyword>
<evidence type="ECO:0000256" key="10">
    <source>
        <dbReference type="PIRSR" id="PIRSR600823-2"/>
    </source>
</evidence>
<dbReference type="EC" id="1.11.1.7" evidence="14"/>
<gene>
    <name evidence="16" type="ORF">R1flu_004758</name>
</gene>
<dbReference type="InterPro" id="IPR019793">
    <property type="entry name" value="Peroxidases_heam-ligand_BS"/>
</dbReference>
<dbReference type="GO" id="GO:0042744">
    <property type="term" value="P:hydrogen peroxide catabolic process"/>
    <property type="evidence" value="ECO:0007669"/>
    <property type="project" value="UniProtKB-KW"/>
</dbReference>
<feature type="chain" id="PRO_5044525466" description="Peroxidase" evidence="14">
    <location>
        <begin position="26"/>
        <end position="324"/>
    </location>
</feature>
<keyword evidence="14" id="KW-0732">Signal</keyword>
<evidence type="ECO:0000256" key="1">
    <source>
        <dbReference type="ARBA" id="ARBA00000189"/>
    </source>
</evidence>
<feature type="binding site" evidence="11">
    <location>
        <position position="76"/>
    </location>
    <ligand>
        <name>Ca(2+)</name>
        <dbReference type="ChEBI" id="CHEBI:29108"/>
        <label>1</label>
    </ligand>
</feature>
<feature type="binding site" evidence="10">
    <location>
        <position position="164"/>
    </location>
    <ligand>
        <name>substrate</name>
    </ligand>
</feature>
<feature type="site" description="Transition state stabilizer" evidence="12">
    <location>
        <position position="64"/>
    </location>
</feature>
<protein>
    <recommendedName>
        <fullName evidence="14">Peroxidase</fullName>
        <ecNumber evidence="14">1.11.1.7</ecNumber>
    </recommendedName>
</protein>
<feature type="binding site" evidence="11">
    <location>
        <position position="69"/>
    </location>
    <ligand>
        <name>Ca(2+)</name>
        <dbReference type="ChEBI" id="CHEBI:29108"/>
        <label>1</label>
    </ligand>
</feature>
<dbReference type="InterPro" id="IPR000823">
    <property type="entry name" value="Peroxidase_pln"/>
</dbReference>
<organism evidence="16 17">
    <name type="scientific">Riccia fluitans</name>
    <dbReference type="NCBI Taxonomy" id="41844"/>
    <lineage>
        <taxon>Eukaryota</taxon>
        <taxon>Viridiplantae</taxon>
        <taxon>Streptophyta</taxon>
        <taxon>Embryophyta</taxon>
        <taxon>Marchantiophyta</taxon>
        <taxon>Marchantiopsida</taxon>
        <taxon>Marchantiidae</taxon>
        <taxon>Marchantiales</taxon>
        <taxon>Ricciaceae</taxon>
        <taxon>Riccia</taxon>
    </lineage>
</organism>
<feature type="disulfide bond" evidence="13">
    <location>
        <begin position="122"/>
        <end position="320"/>
    </location>
</feature>
<dbReference type="Pfam" id="PF00141">
    <property type="entry name" value="peroxidase"/>
    <property type="match status" value="1"/>
</dbReference>
<feature type="active site" description="Proton acceptor" evidence="9">
    <location>
        <position position="68"/>
    </location>
</feature>
<evidence type="ECO:0000256" key="7">
    <source>
        <dbReference type="ARBA" id="ARBA00023004"/>
    </source>
</evidence>
<comment type="caution">
    <text evidence="16">The sequence shown here is derived from an EMBL/GenBank/DDBJ whole genome shotgun (WGS) entry which is preliminary data.</text>
</comment>
<dbReference type="FunFam" id="1.10.420.10:FF:000001">
    <property type="entry name" value="Peroxidase"/>
    <property type="match status" value="1"/>
</dbReference>
<dbReference type="PROSITE" id="PS00436">
    <property type="entry name" value="PEROXIDASE_2"/>
    <property type="match status" value="1"/>
</dbReference>
<dbReference type="InterPro" id="IPR010255">
    <property type="entry name" value="Haem_peroxidase_sf"/>
</dbReference>
<evidence type="ECO:0000256" key="14">
    <source>
        <dbReference type="RuleBase" id="RU362060"/>
    </source>
</evidence>
<keyword evidence="5 11" id="KW-0479">Metal-binding</keyword>
<keyword evidence="11 14" id="KW-0106">Calcium</keyword>
<dbReference type="PROSITE" id="PS50873">
    <property type="entry name" value="PEROXIDASE_4"/>
    <property type="match status" value="1"/>
</dbReference>
<reference evidence="16 17" key="1">
    <citation type="submission" date="2024-09" db="EMBL/GenBank/DDBJ databases">
        <title>Chromosome-scale assembly of Riccia fluitans.</title>
        <authorList>
            <person name="Paukszto L."/>
            <person name="Sawicki J."/>
            <person name="Karawczyk K."/>
            <person name="Piernik-Szablinska J."/>
            <person name="Szczecinska M."/>
            <person name="Mazdziarz M."/>
        </authorList>
    </citation>
    <scope>NUCLEOTIDE SEQUENCE [LARGE SCALE GENOMIC DNA]</scope>
    <source>
        <strain evidence="16">Rf_01</strain>
        <tissue evidence="16">Aerial parts of the thallus</tissue>
    </source>
</reference>
<keyword evidence="3 14" id="KW-0575">Peroxidase</keyword>
<evidence type="ECO:0000256" key="13">
    <source>
        <dbReference type="PIRSR" id="PIRSR600823-5"/>
    </source>
</evidence>
<feature type="signal peptide" evidence="14">
    <location>
        <begin position="1"/>
        <end position="25"/>
    </location>
</feature>
<keyword evidence="8 13" id="KW-1015">Disulfide bond</keyword>
<keyword evidence="6 14" id="KW-0560">Oxidoreductase</keyword>
<dbReference type="Gene3D" id="1.10.520.10">
    <property type="match status" value="1"/>
</dbReference>
<sequence>MESPNWRWVWILSGIVFFFIPVCSGQQLSADFYNTSCSNLTNIVSSRVDSILASDIGLAASLLRLHFHDCFVRGCDGSVLLNGTNGTSVEKDALPNLSLRGFAEIDLIKADVEAACPGVVSCADIVALTAEVATSKVGNVSWQVLLGRRDGVMSVALEAVAALPIPTLTFDQLVQAFGVVGLDTKDMVVLSAAHTIGRTQCANVIPRVWNFNNVFNTSDPSINSTFVDFMKSVCPSTSPISFIALDSTSDTFDTQFYTNVLALKGVLASDAELIKNPLGLQTINDILSNGTFAADFGASMVKMGNIQVLTGTQGEIRKICAQIN</sequence>
<feature type="binding site" description="axial binding residue" evidence="11">
    <location>
        <position position="194"/>
    </location>
    <ligand>
        <name>heme b</name>
        <dbReference type="ChEBI" id="CHEBI:60344"/>
    </ligand>
    <ligandPart>
        <name>Fe</name>
        <dbReference type="ChEBI" id="CHEBI:18248"/>
    </ligandPart>
</feature>
<feature type="binding site" evidence="11">
    <location>
        <position position="90"/>
    </location>
    <ligand>
        <name>Ca(2+)</name>
        <dbReference type="ChEBI" id="CHEBI:29108"/>
        <label>1</label>
    </ligand>
</feature>
<accession>A0ABD1YU34</accession>
<evidence type="ECO:0000256" key="12">
    <source>
        <dbReference type="PIRSR" id="PIRSR600823-4"/>
    </source>
</evidence>
<comment type="catalytic activity">
    <reaction evidence="1 14">
        <text>2 a phenolic donor + H2O2 = 2 a phenolic radical donor + 2 H2O</text>
        <dbReference type="Rhea" id="RHEA:56136"/>
        <dbReference type="ChEBI" id="CHEBI:15377"/>
        <dbReference type="ChEBI" id="CHEBI:16240"/>
        <dbReference type="ChEBI" id="CHEBI:139520"/>
        <dbReference type="ChEBI" id="CHEBI:139521"/>
        <dbReference type="EC" id="1.11.1.7"/>
    </reaction>
</comment>
<evidence type="ECO:0000256" key="2">
    <source>
        <dbReference type="ARBA" id="ARBA00006873"/>
    </source>
</evidence>
<evidence type="ECO:0000256" key="9">
    <source>
        <dbReference type="PIRSR" id="PIRSR600823-1"/>
    </source>
</evidence>
<dbReference type="FunFam" id="1.10.520.10:FF:000009">
    <property type="entry name" value="Peroxidase"/>
    <property type="match status" value="1"/>
</dbReference>
<feature type="disulfide bond" evidence="13">
    <location>
        <begin position="201"/>
        <end position="234"/>
    </location>
</feature>
<dbReference type="GO" id="GO:0005576">
    <property type="term" value="C:extracellular region"/>
    <property type="evidence" value="ECO:0007669"/>
    <property type="project" value="UniProtKB-SubCell"/>
</dbReference>
<evidence type="ECO:0000259" key="15">
    <source>
        <dbReference type="PROSITE" id="PS50873"/>
    </source>
</evidence>
<feature type="binding site" evidence="11">
    <location>
        <position position="78"/>
    </location>
    <ligand>
        <name>Ca(2+)</name>
        <dbReference type="ChEBI" id="CHEBI:29108"/>
        <label>1</label>
    </ligand>
</feature>
<feature type="binding site" evidence="11">
    <location>
        <position position="74"/>
    </location>
    <ligand>
        <name>Ca(2+)</name>
        <dbReference type="ChEBI" id="CHEBI:29108"/>
        <label>1</label>
    </ligand>
</feature>
<dbReference type="GO" id="GO:0006979">
    <property type="term" value="P:response to oxidative stress"/>
    <property type="evidence" value="ECO:0007669"/>
    <property type="project" value="UniProtKB-UniRule"/>
</dbReference>
<dbReference type="SUPFAM" id="SSF48113">
    <property type="entry name" value="Heme-dependent peroxidases"/>
    <property type="match status" value="1"/>
</dbReference>
<dbReference type="GO" id="GO:0020037">
    <property type="term" value="F:heme binding"/>
    <property type="evidence" value="ECO:0007669"/>
    <property type="project" value="UniProtKB-UniRule"/>
</dbReference>
<feature type="binding site" evidence="11">
    <location>
        <position position="253"/>
    </location>
    <ligand>
        <name>Ca(2+)</name>
        <dbReference type="ChEBI" id="CHEBI:29108"/>
        <label>2</label>
    </ligand>
</feature>
<dbReference type="PANTHER" id="PTHR31235">
    <property type="entry name" value="PEROXIDASE 25-RELATED"/>
    <property type="match status" value="1"/>
</dbReference>
<keyword evidence="4 14" id="KW-0349">Heme</keyword>
<dbReference type="PRINTS" id="PR00461">
    <property type="entry name" value="PLPEROXIDASE"/>
</dbReference>
<keyword evidence="14" id="KW-0376">Hydrogen peroxide</keyword>
<evidence type="ECO:0000313" key="17">
    <source>
        <dbReference type="Proteomes" id="UP001605036"/>
    </source>
</evidence>
<keyword evidence="7 11" id="KW-0408">Iron</keyword>
<dbReference type="InterPro" id="IPR019794">
    <property type="entry name" value="Peroxidases_AS"/>
</dbReference>
<evidence type="ECO:0000256" key="6">
    <source>
        <dbReference type="ARBA" id="ARBA00023002"/>
    </source>
</evidence>
<evidence type="ECO:0000256" key="8">
    <source>
        <dbReference type="ARBA" id="ARBA00023157"/>
    </source>
</evidence>
<dbReference type="PROSITE" id="PS00435">
    <property type="entry name" value="PEROXIDASE_1"/>
    <property type="match status" value="1"/>
</dbReference>
<keyword evidence="14" id="KW-0964">Secreted</keyword>
<dbReference type="AlphaFoldDB" id="A0ABD1YU34"/>
<dbReference type="InterPro" id="IPR033905">
    <property type="entry name" value="Secretory_peroxidase"/>
</dbReference>
<dbReference type="CDD" id="cd00693">
    <property type="entry name" value="secretory_peroxidase"/>
    <property type="match status" value="1"/>
</dbReference>
<dbReference type="GO" id="GO:0140825">
    <property type="term" value="F:lactoperoxidase activity"/>
    <property type="evidence" value="ECO:0007669"/>
    <property type="project" value="UniProtKB-EC"/>
</dbReference>
<evidence type="ECO:0000256" key="11">
    <source>
        <dbReference type="PIRSR" id="PIRSR600823-3"/>
    </source>
</evidence>
<evidence type="ECO:0000256" key="3">
    <source>
        <dbReference type="ARBA" id="ARBA00022559"/>
    </source>
</evidence>
<dbReference type="EMBL" id="JBHFFA010000003">
    <property type="protein sequence ID" value="KAL2633279.1"/>
    <property type="molecule type" value="Genomic_DNA"/>
</dbReference>
<feature type="domain" description="Plant heme peroxidase family profile" evidence="15">
    <location>
        <begin position="27"/>
        <end position="324"/>
    </location>
</feature>
<feature type="binding site" evidence="11">
    <location>
        <position position="72"/>
    </location>
    <ligand>
        <name>Ca(2+)</name>
        <dbReference type="ChEBI" id="CHEBI:29108"/>
        <label>1</label>
    </ligand>
</feature>
<dbReference type="GO" id="GO:0046872">
    <property type="term" value="F:metal ion binding"/>
    <property type="evidence" value="ECO:0007669"/>
    <property type="project" value="UniProtKB-UniRule"/>
</dbReference>
<dbReference type="InterPro" id="IPR002016">
    <property type="entry name" value="Haem_peroxidase"/>
</dbReference>
<comment type="cofactor">
    <cofactor evidence="11 14">
        <name>heme b</name>
        <dbReference type="ChEBI" id="CHEBI:60344"/>
    </cofactor>
    <text evidence="11 14">Binds 1 heme b (iron(II)-protoporphyrin IX) group per subunit.</text>
</comment>
<evidence type="ECO:0000256" key="5">
    <source>
        <dbReference type="ARBA" id="ARBA00022723"/>
    </source>
</evidence>
<comment type="similarity">
    <text evidence="14">Belongs to the peroxidase family. Classical plant (class III) peroxidase subfamily.</text>
</comment>
<dbReference type="Gene3D" id="1.10.420.10">
    <property type="entry name" value="Peroxidase, domain 2"/>
    <property type="match status" value="1"/>
</dbReference>
<name>A0ABD1YU34_9MARC</name>
<proteinExistence type="inferred from homology"/>
<dbReference type="Proteomes" id="UP001605036">
    <property type="component" value="Unassembled WGS sequence"/>
</dbReference>
<feature type="disulfide bond" evidence="13">
    <location>
        <begin position="70"/>
        <end position="75"/>
    </location>
</feature>
<evidence type="ECO:0000313" key="16">
    <source>
        <dbReference type="EMBL" id="KAL2633279.1"/>
    </source>
</evidence>
<feature type="binding site" evidence="11">
    <location>
        <position position="246"/>
    </location>
    <ligand>
        <name>Ca(2+)</name>
        <dbReference type="ChEBI" id="CHEBI:29108"/>
        <label>2</label>
    </ligand>
</feature>
<dbReference type="PRINTS" id="PR00458">
    <property type="entry name" value="PEROXIDASE"/>
</dbReference>
<feature type="disulfide bond" evidence="13">
    <location>
        <begin position="37"/>
        <end position="116"/>
    </location>
</feature>
<feature type="binding site" evidence="11">
    <location>
        <position position="195"/>
    </location>
    <ligand>
        <name>Ca(2+)</name>
        <dbReference type="ChEBI" id="CHEBI:29108"/>
        <label>2</label>
    </ligand>
</feature>